<keyword evidence="4" id="KW-0285">Flavoprotein</keyword>
<evidence type="ECO:0000313" key="13">
    <source>
        <dbReference type="EMBL" id="SVB06467.1"/>
    </source>
</evidence>
<evidence type="ECO:0000256" key="8">
    <source>
        <dbReference type="ARBA" id="ARBA00022884"/>
    </source>
</evidence>
<dbReference type="PROSITE" id="PS01136">
    <property type="entry name" value="UPF0034"/>
    <property type="match status" value="1"/>
</dbReference>
<comment type="catalytic activity">
    <reaction evidence="10">
        <text>a 5,6-dihydrouridine in tRNA + NADP(+) = a uridine in tRNA + NADPH + H(+)</text>
        <dbReference type="Rhea" id="RHEA:23624"/>
        <dbReference type="Rhea" id="RHEA-COMP:13339"/>
        <dbReference type="Rhea" id="RHEA-COMP:13887"/>
        <dbReference type="ChEBI" id="CHEBI:15378"/>
        <dbReference type="ChEBI" id="CHEBI:57783"/>
        <dbReference type="ChEBI" id="CHEBI:58349"/>
        <dbReference type="ChEBI" id="CHEBI:65315"/>
        <dbReference type="ChEBI" id="CHEBI:74443"/>
    </reaction>
</comment>
<evidence type="ECO:0000256" key="7">
    <source>
        <dbReference type="ARBA" id="ARBA00022857"/>
    </source>
</evidence>
<feature type="domain" description="DUS-like FMN-binding" evidence="12">
    <location>
        <begin position="22"/>
        <end position="308"/>
    </location>
</feature>
<name>A0A382AZT3_9ZZZZ</name>
<dbReference type="PANTHER" id="PTHR11082">
    <property type="entry name" value="TRNA-DIHYDROURIDINE SYNTHASE"/>
    <property type="match status" value="1"/>
</dbReference>
<dbReference type="CDD" id="cd02801">
    <property type="entry name" value="DUS_like_FMN"/>
    <property type="match status" value="1"/>
</dbReference>
<comment type="catalytic activity">
    <reaction evidence="11">
        <text>a 5,6-dihydrouridine in tRNA + NAD(+) = a uridine in tRNA + NADH + H(+)</text>
        <dbReference type="Rhea" id="RHEA:54452"/>
        <dbReference type="Rhea" id="RHEA-COMP:13339"/>
        <dbReference type="Rhea" id="RHEA-COMP:13887"/>
        <dbReference type="ChEBI" id="CHEBI:15378"/>
        <dbReference type="ChEBI" id="CHEBI:57540"/>
        <dbReference type="ChEBI" id="CHEBI:57945"/>
        <dbReference type="ChEBI" id="CHEBI:65315"/>
        <dbReference type="ChEBI" id="CHEBI:74443"/>
    </reaction>
</comment>
<keyword evidence="8" id="KW-0694">RNA-binding</keyword>
<dbReference type="InterPro" id="IPR035587">
    <property type="entry name" value="DUS-like_FMN-bd"/>
</dbReference>
<organism evidence="13">
    <name type="scientific">marine metagenome</name>
    <dbReference type="NCBI Taxonomy" id="408172"/>
    <lineage>
        <taxon>unclassified sequences</taxon>
        <taxon>metagenomes</taxon>
        <taxon>ecological metagenomes</taxon>
    </lineage>
</organism>
<dbReference type="InterPro" id="IPR001269">
    <property type="entry name" value="DUS_fam"/>
</dbReference>
<protein>
    <recommendedName>
        <fullName evidence="12">DUS-like FMN-binding domain-containing protein</fullName>
    </recommendedName>
</protein>
<dbReference type="PANTHER" id="PTHR11082:SF25">
    <property type="entry name" value="DUS-LIKE FMN-BINDING DOMAIN-CONTAINING PROTEIN"/>
    <property type="match status" value="1"/>
</dbReference>
<dbReference type="EMBL" id="UINC01027361">
    <property type="protein sequence ID" value="SVB06467.1"/>
    <property type="molecule type" value="Genomic_DNA"/>
</dbReference>
<comment type="cofactor">
    <cofactor evidence="1">
        <name>FMN</name>
        <dbReference type="ChEBI" id="CHEBI:58210"/>
    </cofactor>
</comment>
<dbReference type="InterPro" id="IPR013785">
    <property type="entry name" value="Aldolase_TIM"/>
</dbReference>
<evidence type="ECO:0000256" key="10">
    <source>
        <dbReference type="ARBA" id="ARBA00048205"/>
    </source>
</evidence>
<dbReference type="Pfam" id="PF01207">
    <property type="entry name" value="Dus"/>
    <property type="match status" value="1"/>
</dbReference>
<dbReference type="InterPro" id="IPR018517">
    <property type="entry name" value="tRNA_hU_synthase_CS"/>
</dbReference>
<evidence type="ECO:0000256" key="1">
    <source>
        <dbReference type="ARBA" id="ARBA00001917"/>
    </source>
</evidence>
<sequence length="325" mass="37563">MKKTFPNHAMRWSEVKRPIVCLAPMDGVTNSAYRQIVRSLNRDVFLFSEFTSVDGLVQNEFLRSRMDYNPCEHPFFMQLFGNSPEKFAEASRMVEDRGIWGVDINMGCPSKKIVHSQHGSALMKDTDTACRIIESIRNACKLEVSVKTRLGWTDHKNLINFAKSLESAGASMLTIHGRTYNQAFKGQAYWEPIYELKKHLSIPLIGNGDVRDYNDGIKRLGNLDGFMIGRAAIGNPWCFQDRRKYPLPTHFQRIEVALEHFYLFRSFKKEIVAVKEFRKYLGSYVNGFRNAKEWRNRLMQCQDENSFVRCMKEIQLLEPPLALAG</sequence>
<dbReference type="GO" id="GO:0050660">
    <property type="term" value="F:flavin adenine dinucleotide binding"/>
    <property type="evidence" value="ECO:0007669"/>
    <property type="project" value="InterPro"/>
</dbReference>
<evidence type="ECO:0000256" key="5">
    <source>
        <dbReference type="ARBA" id="ARBA00022643"/>
    </source>
</evidence>
<dbReference type="Gene3D" id="3.20.20.70">
    <property type="entry name" value="Aldolase class I"/>
    <property type="match status" value="1"/>
</dbReference>
<gene>
    <name evidence="13" type="ORF">METZ01_LOCUS159321</name>
</gene>
<evidence type="ECO:0000256" key="3">
    <source>
        <dbReference type="ARBA" id="ARBA00022555"/>
    </source>
</evidence>
<proteinExistence type="predicted"/>
<evidence type="ECO:0000256" key="9">
    <source>
        <dbReference type="ARBA" id="ARBA00023002"/>
    </source>
</evidence>
<dbReference type="Gene3D" id="1.10.1200.80">
    <property type="entry name" value="Putative flavin oxidoreducatase, domain 2"/>
    <property type="match status" value="1"/>
</dbReference>
<accession>A0A382AZT3</accession>
<comment type="function">
    <text evidence="2">Catalyzes the synthesis of 5,6-dihydrouridine (D), a modified base found in the D-loop of most tRNAs, via the reduction of the C5-C6 double bond in target uridines.</text>
</comment>
<dbReference type="SUPFAM" id="SSF51395">
    <property type="entry name" value="FMN-linked oxidoreductases"/>
    <property type="match status" value="1"/>
</dbReference>
<dbReference type="AlphaFoldDB" id="A0A382AZT3"/>
<evidence type="ECO:0000256" key="11">
    <source>
        <dbReference type="ARBA" id="ARBA00048802"/>
    </source>
</evidence>
<dbReference type="PIRSF" id="PIRSF006621">
    <property type="entry name" value="Dus"/>
    <property type="match status" value="1"/>
</dbReference>
<dbReference type="GO" id="GO:0017150">
    <property type="term" value="F:tRNA dihydrouridine synthase activity"/>
    <property type="evidence" value="ECO:0007669"/>
    <property type="project" value="InterPro"/>
</dbReference>
<keyword evidence="9" id="KW-0560">Oxidoreductase</keyword>
<evidence type="ECO:0000256" key="2">
    <source>
        <dbReference type="ARBA" id="ARBA00002790"/>
    </source>
</evidence>
<keyword evidence="5" id="KW-0288">FMN</keyword>
<dbReference type="GO" id="GO:0000049">
    <property type="term" value="F:tRNA binding"/>
    <property type="evidence" value="ECO:0007669"/>
    <property type="project" value="UniProtKB-KW"/>
</dbReference>
<evidence type="ECO:0000256" key="6">
    <source>
        <dbReference type="ARBA" id="ARBA00022694"/>
    </source>
</evidence>
<reference evidence="13" key="1">
    <citation type="submission" date="2018-05" db="EMBL/GenBank/DDBJ databases">
        <authorList>
            <person name="Lanie J.A."/>
            <person name="Ng W.-L."/>
            <person name="Kazmierczak K.M."/>
            <person name="Andrzejewski T.M."/>
            <person name="Davidsen T.M."/>
            <person name="Wayne K.J."/>
            <person name="Tettelin H."/>
            <person name="Glass J.I."/>
            <person name="Rusch D."/>
            <person name="Podicherti R."/>
            <person name="Tsui H.-C.T."/>
            <person name="Winkler M.E."/>
        </authorList>
    </citation>
    <scope>NUCLEOTIDE SEQUENCE</scope>
</reference>
<dbReference type="InterPro" id="IPR024036">
    <property type="entry name" value="tRNA-dHydroUridine_Synthase_C"/>
</dbReference>
<evidence type="ECO:0000256" key="4">
    <source>
        <dbReference type="ARBA" id="ARBA00022630"/>
    </source>
</evidence>
<keyword evidence="7" id="KW-0521">NADP</keyword>
<keyword evidence="3" id="KW-0820">tRNA-binding</keyword>
<evidence type="ECO:0000259" key="12">
    <source>
        <dbReference type="Pfam" id="PF01207"/>
    </source>
</evidence>
<keyword evidence="6" id="KW-0819">tRNA processing</keyword>